<proteinExistence type="predicted"/>
<dbReference type="EMBL" id="KZ293461">
    <property type="protein sequence ID" value="PBK63089.1"/>
    <property type="molecule type" value="Genomic_DNA"/>
</dbReference>
<evidence type="ECO:0000313" key="1">
    <source>
        <dbReference type="EMBL" id="PBK63089.1"/>
    </source>
</evidence>
<protein>
    <submittedName>
        <fullName evidence="1">Uncharacterized protein</fullName>
    </submittedName>
</protein>
<reference evidence="2" key="1">
    <citation type="journal article" date="2017" name="Nat. Ecol. Evol.">
        <title>Genome expansion and lineage-specific genetic innovations in the forest pathogenic fungi Armillaria.</title>
        <authorList>
            <person name="Sipos G."/>
            <person name="Prasanna A.N."/>
            <person name="Walter M.C."/>
            <person name="O'Connor E."/>
            <person name="Balint B."/>
            <person name="Krizsan K."/>
            <person name="Kiss B."/>
            <person name="Hess J."/>
            <person name="Varga T."/>
            <person name="Slot J."/>
            <person name="Riley R."/>
            <person name="Boka B."/>
            <person name="Rigling D."/>
            <person name="Barry K."/>
            <person name="Lee J."/>
            <person name="Mihaltcheva S."/>
            <person name="LaButti K."/>
            <person name="Lipzen A."/>
            <person name="Waldron R."/>
            <person name="Moloney N.M."/>
            <person name="Sperisen C."/>
            <person name="Kredics L."/>
            <person name="Vagvoelgyi C."/>
            <person name="Patrignani A."/>
            <person name="Fitzpatrick D."/>
            <person name="Nagy I."/>
            <person name="Doyle S."/>
            <person name="Anderson J.B."/>
            <person name="Grigoriev I.V."/>
            <person name="Gueldener U."/>
            <person name="Muensterkoetter M."/>
            <person name="Nagy L.G."/>
        </authorList>
    </citation>
    <scope>NUCLEOTIDE SEQUENCE [LARGE SCALE GENOMIC DNA]</scope>
    <source>
        <strain evidence="2">28-4</strain>
    </source>
</reference>
<dbReference type="AlphaFoldDB" id="A0A2H3AWJ5"/>
<evidence type="ECO:0000313" key="2">
    <source>
        <dbReference type="Proteomes" id="UP000218334"/>
    </source>
</evidence>
<accession>A0A2H3AWJ5</accession>
<organism evidence="1 2">
    <name type="scientific">Armillaria solidipes</name>
    <dbReference type="NCBI Taxonomy" id="1076256"/>
    <lineage>
        <taxon>Eukaryota</taxon>
        <taxon>Fungi</taxon>
        <taxon>Dikarya</taxon>
        <taxon>Basidiomycota</taxon>
        <taxon>Agaricomycotina</taxon>
        <taxon>Agaricomycetes</taxon>
        <taxon>Agaricomycetidae</taxon>
        <taxon>Agaricales</taxon>
        <taxon>Marasmiineae</taxon>
        <taxon>Physalacriaceae</taxon>
        <taxon>Armillaria</taxon>
    </lineage>
</organism>
<name>A0A2H3AWJ5_9AGAR</name>
<keyword evidence="2" id="KW-1185">Reference proteome</keyword>
<dbReference type="Proteomes" id="UP000218334">
    <property type="component" value="Unassembled WGS sequence"/>
</dbReference>
<gene>
    <name evidence="1" type="ORF">ARMSODRAFT_553151</name>
</gene>
<sequence length="187" mass="20644">MSSYILTFPPSIAVMTPGHDKSEKCGTAFCVTQSSRSSQGRYHSKRSSNLECTKAYGIACLHETNDTRENSYICHLVTLLPLSNSMPSRPQSDVHLGSKGQLAPSTNIDDNKLLSLMLRGQTPSSSTKRKALRAVNLLTWLPQDCIFILRLSYRWPISLQSPTSFASTACCTASDALFWDEHWSPAA</sequence>